<feature type="signal peptide" evidence="1">
    <location>
        <begin position="1"/>
        <end position="19"/>
    </location>
</feature>
<reference evidence="2 3" key="1">
    <citation type="submission" date="2022-12" db="EMBL/GenBank/DDBJ databases">
        <title>Chromosome-level genome assembly of true bugs.</title>
        <authorList>
            <person name="Ma L."/>
            <person name="Li H."/>
        </authorList>
    </citation>
    <scope>NUCLEOTIDE SEQUENCE [LARGE SCALE GENOMIC DNA]</scope>
    <source>
        <strain evidence="2">Lab_2022b</strain>
    </source>
</reference>
<comment type="caution">
    <text evidence="2">The sequence shown here is derived from an EMBL/GenBank/DDBJ whole genome shotgun (WGS) entry which is preliminary data.</text>
</comment>
<accession>A0AAW1CJG6</accession>
<proteinExistence type="predicted"/>
<dbReference type="Proteomes" id="UP001461498">
    <property type="component" value="Unassembled WGS sequence"/>
</dbReference>
<feature type="chain" id="PRO_5043530764" evidence="1">
    <location>
        <begin position="20"/>
        <end position="62"/>
    </location>
</feature>
<keyword evidence="1" id="KW-0732">Signal</keyword>
<protein>
    <submittedName>
        <fullName evidence="2">Uncharacterized protein</fullName>
    </submittedName>
</protein>
<organism evidence="2 3">
    <name type="scientific">Rhynocoris fuscipes</name>
    <dbReference type="NCBI Taxonomy" id="488301"/>
    <lineage>
        <taxon>Eukaryota</taxon>
        <taxon>Metazoa</taxon>
        <taxon>Ecdysozoa</taxon>
        <taxon>Arthropoda</taxon>
        <taxon>Hexapoda</taxon>
        <taxon>Insecta</taxon>
        <taxon>Pterygota</taxon>
        <taxon>Neoptera</taxon>
        <taxon>Paraneoptera</taxon>
        <taxon>Hemiptera</taxon>
        <taxon>Heteroptera</taxon>
        <taxon>Panheteroptera</taxon>
        <taxon>Cimicomorpha</taxon>
        <taxon>Reduviidae</taxon>
        <taxon>Harpactorinae</taxon>
        <taxon>Harpactorini</taxon>
        <taxon>Rhynocoris</taxon>
    </lineage>
</organism>
<dbReference type="EMBL" id="JAPXFL010000012">
    <property type="protein sequence ID" value="KAK9498679.1"/>
    <property type="molecule type" value="Genomic_DNA"/>
</dbReference>
<dbReference type="AlphaFoldDB" id="A0AAW1CJG6"/>
<evidence type="ECO:0000313" key="2">
    <source>
        <dbReference type="EMBL" id="KAK9498679.1"/>
    </source>
</evidence>
<gene>
    <name evidence="2" type="ORF">O3M35_003258</name>
</gene>
<sequence length="62" mass="6441">MASFKTLFILFALIVIAVAVEEVKREKRTLGRFGLGLGGLGYGLGLGRITGFAGLGLGPFIG</sequence>
<evidence type="ECO:0000313" key="3">
    <source>
        <dbReference type="Proteomes" id="UP001461498"/>
    </source>
</evidence>
<keyword evidence="3" id="KW-1185">Reference proteome</keyword>
<name>A0AAW1CJG6_9HEMI</name>
<evidence type="ECO:0000256" key="1">
    <source>
        <dbReference type="SAM" id="SignalP"/>
    </source>
</evidence>